<dbReference type="GO" id="GO:0005634">
    <property type="term" value="C:nucleus"/>
    <property type="evidence" value="ECO:0007669"/>
    <property type="project" value="UniProtKB-SubCell"/>
</dbReference>
<dbReference type="EMBL" id="JAAFOW010004123">
    <property type="protein sequence ID" value="KAF5239647.1"/>
    <property type="molecule type" value="Genomic_DNA"/>
</dbReference>
<keyword evidence="3" id="KW-0238">DNA-binding</keyword>
<dbReference type="InterPro" id="IPR050987">
    <property type="entry name" value="AtrR-like"/>
</dbReference>
<dbReference type="GO" id="GO:0000981">
    <property type="term" value="F:DNA-binding transcription factor activity, RNA polymerase II-specific"/>
    <property type="evidence" value="ECO:0007669"/>
    <property type="project" value="InterPro"/>
</dbReference>
<sequence length="602" mass="66805">MAGPAKASGPSRTQPRINSACLNCRKRKAKCDGQGPSCQQCSKRDIECVYQQRKFRGPGKSKEHAQKLEERLKRLEDSLQRSDEALQKNVNVRSGNDEHTLGDDTPTTPTAVSQNLMRPQTSQEASTSGPGTQTVKRALPGFVPVRSFPTPGARFSRMLLQAEIDTVPFRMARFGPHFSHEDTIHLIDDIADEISEVYPLLTMSHLESLITPQDLDSSVDSAARIAIANVALAMAFQWKAANPAFKELSPLAWGYFKTAMSICPLLLFQGSSVPAYEAILIMAMFMQGTGDIHNASYLNTFAVRAVQMFDAANPLKSLTSGVDGAGNRMRVFWTLAALDVDMSFRLGIPPAMIMMVDLANGLPSEMSSDQIGRPIMPGVDHPIDIIKYRAQLTKIQFDVYWQLLSDPARQSPLYELSAKAGDLNQEIETWKQSLPSAIQPRHDYQDLIKKLPFQAIIIHLVFHDLKAKVQVAMNASSLEASAASARAIVQLMHHLPTHQFTGLWRVLVYPISATLLLLAAIVHNPVNPSVQSNLKAMQQFSTFINSLMGRMTAFDADRIRQLWDILEMHWSPADEFGPLVLDMVKPKTYNFSWTFGGNLKTA</sequence>
<dbReference type="Proteomes" id="UP000558688">
    <property type="component" value="Unassembled WGS sequence"/>
</dbReference>
<keyword evidence="2" id="KW-0805">Transcription regulation</keyword>
<dbReference type="CDD" id="cd00067">
    <property type="entry name" value="GAL4"/>
    <property type="match status" value="1"/>
</dbReference>
<gene>
    <name evidence="8" type="ORF">FOXYS1_15484</name>
</gene>
<dbReference type="GO" id="GO:0003677">
    <property type="term" value="F:DNA binding"/>
    <property type="evidence" value="ECO:0007669"/>
    <property type="project" value="UniProtKB-KW"/>
</dbReference>
<dbReference type="PROSITE" id="PS50048">
    <property type="entry name" value="ZN2_CY6_FUNGAL_2"/>
    <property type="match status" value="1"/>
</dbReference>
<dbReference type="PANTHER" id="PTHR46910">
    <property type="entry name" value="TRANSCRIPTION FACTOR PDR1"/>
    <property type="match status" value="1"/>
</dbReference>
<dbReference type="InterPro" id="IPR036864">
    <property type="entry name" value="Zn2-C6_fun-type_DNA-bd_sf"/>
</dbReference>
<dbReference type="SUPFAM" id="SSF57701">
    <property type="entry name" value="Zn2/Cys6 DNA-binding domain"/>
    <property type="match status" value="1"/>
</dbReference>
<evidence type="ECO:0000256" key="1">
    <source>
        <dbReference type="ARBA" id="ARBA00004123"/>
    </source>
</evidence>
<evidence type="ECO:0000256" key="6">
    <source>
        <dbReference type="SAM" id="MobiDB-lite"/>
    </source>
</evidence>
<evidence type="ECO:0000256" key="2">
    <source>
        <dbReference type="ARBA" id="ARBA00023015"/>
    </source>
</evidence>
<keyword evidence="5" id="KW-0539">Nucleus</keyword>
<feature type="region of interest" description="Disordered" evidence="6">
    <location>
        <begin position="88"/>
        <end position="135"/>
    </location>
</feature>
<dbReference type="CDD" id="cd12148">
    <property type="entry name" value="fungal_TF_MHR"/>
    <property type="match status" value="1"/>
</dbReference>
<dbReference type="InterPro" id="IPR001138">
    <property type="entry name" value="Zn2Cys6_DnaBD"/>
</dbReference>
<dbReference type="GO" id="GO:0008270">
    <property type="term" value="F:zinc ion binding"/>
    <property type="evidence" value="ECO:0007669"/>
    <property type="project" value="InterPro"/>
</dbReference>
<name>A0A8H5DXU9_FUSOX</name>
<proteinExistence type="predicted"/>
<evidence type="ECO:0000256" key="5">
    <source>
        <dbReference type="ARBA" id="ARBA00023242"/>
    </source>
</evidence>
<reference evidence="8" key="1">
    <citation type="submission" date="2020-02" db="EMBL/GenBank/DDBJ databases">
        <title>Identification and distribution of gene clusters putatively required for synthesis of sphingolipid metabolism inhibitors in phylogenetically diverse species of the filamentous fungus Fusarium.</title>
        <authorList>
            <person name="Kim H.-S."/>
            <person name="Busman M."/>
            <person name="Brown D.W."/>
            <person name="Divon H."/>
            <person name="Uhlig S."/>
            <person name="Proctor R.H."/>
        </authorList>
    </citation>
    <scope>NUCLEOTIDE SEQUENCE [LARGE SCALE GENOMIC DNA]</scope>
    <source>
        <strain evidence="8">NRRL 39464</strain>
    </source>
</reference>
<dbReference type="PANTHER" id="PTHR46910:SF37">
    <property type="entry name" value="ZN(II)2CYS6 TRANSCRIPTION FACTOR (EUROFUNG)"/>
    <property type="match status" value="1"/>
</dbReference>
<comment type="caution">
    <text evidence="8">The sequence shown here is derived from an EMBL/GenBank/DDBJ whole genome shotgun (WGS) entry which is preliminary data.</text>
</comment>
<dbReference type="AlphaFoldDB" id="A0A8H5DXU9"/>
<accession>A0A8H5DXU9</accession>
<evidence type="ECO:0000256" key="4">
    <source>
        <dbReference type="ARBA" id="ARBA00023163"/>
    </source>
</evidence>
<feature type="compositionally biased region" description="Polar residues" evidence="6">
    <location>
        <begin position="105"/>
        <end position="135"/>
    </location>
</feature>
<evidence type="ECO:0000313" key="8">
    <source>
        <dbReference type="EMBL" id="KAF5239647.1"/>
    </source>
</evidence>
<dbReference type="SMART" id="SM00066">
    <property type="entry name" value="GAL4"/>
    <property type="match status" value="1"/>
</dbReference>
<dbReference type="Gene3D" id="4.10.240.10">
    <property type="entry name" value="Zn(2)-C6 fungal-type DNA-binding domain"/>
    <property type="match status" value="1"/>
</dbReference>
<dbReference type="Pfam" id="PF00172">
    <property type="entry name" value="Zn_clus"/>
    <property type="match status" value="1"/>
</dbReference>
<evidence type="ECO:0000259" key="7">
    <source>
        <dbReference type="PROSITE" id="PS50048"/>
    </source>
</evidence>
<dbReference type="PROSITE" id="PS00463">
    <property type="entry name" value="ZN2_CY6_FUNGAL_1"/>
    <property type="match status" value="1"/>
</dbReference>
<protein>
    <recommendedName>
        <fullName evidence="7">Zn(2)-C6 fungal-type domain-containing protein</fullName>
    </recommendedName>
</protein>
<comment type="subcellular location">
    <subcellularLocation>
        <location evidence="1">Nucleus</location>
    </subcellularLocation>
</comment>
<evidence type="ECO:0000256" key="3">
    <source>
        <dbReference type="ARBA" id="ARBA00023125"/>
    </source>
</evidence>
<organism evidence="8 9">
    <name type="scientific">Fusarium oxysporum</name>
    <name type="common">Fusarium vascular wilt</name>
    <dbReference type="NCBI Taxonomy" id="5507"/>
    <lineage>
        <taxon>Eukaryota</taxon>
        <taxon>Fungi</taxon>
        <taxon>Dikarya</taxon>
        <taxon>Ascomycota</taxon>
        <taxon>Pezizomycotina</taxon>
        <taxon>Sordariomycetes</taxon>
        <taxon>Hypocreomycetidae</taxon>
        <taxon>Hypocreales</taxon>
        <taxon>Nectriaceae</taxon>
        <taxon>Fusarium</taxon>
        <taxon>Fusarium oxysporum species complex</taxon>
    </lineage>
</organism>
<keyword evidence="4" id="KW-0804">Transcription</keyword>
<feature type="domain" description="Zn(2)-C6 fungal-type" evidence="7">
    <location>
        <begin position="20"/>
        <end position="50"/>
    </location>
</feature>
<evidence type="ECO:0000313" key="9">
    <source>
        <dbReference type="Proteomes" id="UP000558688"/>
    </source>
</evidence>